<gene>
    <name evidence="2" type="ORF">PLEPLA_LOCUS40791</name>
</gene>
<comment type="caution">
    <text evidence="2">The sequence shown here is derived from an EMBL/GenBank/DDBJ whole genome shotgun (WGS) entry which is preliminary data.</text>
</comment>
<evidence type="ECO:0000313" key="2">
    <source>
        <dbReference type="EMBL" id="CAB1453041.1"/>
    </source>
</evidence>
<evidence type="ECO:0000313" key="3">
    <source>
        <dbReference type="Proteomes" id="UP001153269"/>
    </source>
</evidence>
<proteinExistence type="predicted"/>
<feature type="compositionally biased region" description="Polar residues" evidence="1">
    <location>
        <begin position="1"/>
        <end position="11"/>
    </location>
</feature>
<organism evidence="2 3">
    <name type="scientific">Pleuronectes platessa</name>
    <name type="common">European plaice</name>
    <dbReference type="NCBI Taxonomy" id="8262"/>
    <lineage>
        <taxon>Eukaryota</taxon>
        <taxon>Metazoa</taxon>
        <taxon>Chordata</taxon>
        <taxon>Craniata</taxon>
        <taxon>Vertebrata</taxon>
        <taxon>Euteleostomi</taxon>
        <taxon>Actinopterygii</taxon>
        <taxon>Neopterygii</taxon>
        <taxon>Teleostei</taxon>
        <taxon>Neoteleostei</taxon>
        <taxon>Acanthomorphata</taxon>
        <taxon>Carangaria</taxon>
        <taxon>Pleuronectiformes</taxon>
        <taxon>Pleuronectoidei</taxon>
        <taxon>Pleuronectidae</taxon>
        <taxon>Pleuronectes</taxon>
    </lineage>
</organism>
<feature type="region of interest" description="Disordered" evidence="1">
    <location>
        <begin position="1"/>
        <end position="69"/>
    </location>
</feature>
<accession>A0A9N7VRJ2</accession>
<feature type="compositionally biased region" description="Basic and acidic residues" evidence="1">
    <location>
        <begin position="56"/>
        <end position="69"/>
    </location>
</feature>
<dbReference type="AlphaFoldDB" id="A0A9N7VRJ2"/>
<evidence type="ECO:0000256" key="1">
    <source>
        <dbReference type="SAM" id="MobiDB-lite"/>
    </source>
</evidence>
<reference evidence="2" key="1">
    <citation type="submission" date="2020-03" db="EMBL/GenBank/DDBJ databases">
        <authorList>
            <person name="Weist P."/>
        </authorList>
    </citation>
    <scope>NUCLEOTIDE SEQUENCE</scope>
</reference>
<dbReference type="Proteomes" id="UP001153269">
    <property type="component" value="Unassembled WGS sequence"/>
</dbReference>
<protein>
    <submittedName>
        <fullName evidence="2">Uncharacterized protein</fullName>
    </submittedName>
</protein>
<name>A0A9N7VRJ2_PLEPL</name>
<keyword evidence="3" id="KW-1185">Reference proteome</keyword>
<dbReference type="EMBL" id="CADEAL010004155">
    <property type="protein sequence ID" value="CAB1453041.1"/>
    <property type="molecule type" value="Genomic_DNA"/>
</dbReference>
<sequence>MVETATEASGSKKNKELATKIASECPLEGCPSPSPPPSSPASEFSPIHQLGRREKRTRERESERREHREFMAENCLSSPLVEQDRAMEVGEGDEEQLVWSWMRIAANGHGSKGPSSSP</sequence>